<evidence type="ECO:0000256" key="4">
    <source>
        <dbReference type="ARBA" id="ARBA00022692"/>
    </source>
</evidence>
<organism evidence="9 10">
    <name type="scientific">Physeter macrocephalus</name>
    <name type="common">Sperm whale</name>
    <name type="synonym">Physeter catodon</name>
    <dbReference type="NCBI Taxonomy" id="9755"/>
    <lineage>
        <taxon>Eukaryota</taxon>
        <taxon>Metazoa</taxon>
        <taxon>Chordata</taxon>
        <taxon>Craniata</taxon>
        <taxon>Vertebrata</taxon>
        <taxon>Euteleostomi</taxon>
        <taxon>Mammalia</taxon>
        <taxon>Eutheria</taxon>
        <taxon>Laurasiatheria</taxon>
        <taxon>Artiodactyla</taxon>
        <taxon>Whippomorpha</taxon>
        <taxon>Cetacea</taxon>
        <taxon>Odontoceti</taxon>
        <taxon>Physeteridae</taxon>
        <taxon>Physeter</taxon>
    </lineage>
</organism>
<comment type="subcellular location">
    <subcellularLocation>
        <location evidence="1">Membrane</location>
        <topology evidence="1">Multi-pass membrane protein</topology>
    </subcellularLocation>
</comment>
<proteinExistence type="inferred from homology"/>
<dbReference type="OrthoDB" id="196650at2759"/>
<gene>
    <name evidence="10" type="primary">MFSD10</name>
</gene>
<dbReference type="InterPro" id="IPR011701">
    <property type="entry name" value="MFS"/>
</dbReference>
<dbReference type="RefSeq" id="XP_028342406.1">
    <property type="nucleotide sequence ID" value="XM_028486605.1"/>
</dbReference>
<dbReference type="GeneID" id="102992544"/>
<keyword evidence="5 8" id="KW-1133">Transmembrane helix</keyword>
<evidence type="ECO:0000256" key="5">
    <source>
        <dbReference type="ARBA" id="ARBA00022989"/>
    </source>
</evidence>
<feature type="transmembrane region" description="Helical" evidence="8">
    <location>
        <begin position="25"/>
        <end position="47"/>
    </location>
</feature>
<dbReference type="Proteomes" id="UP000248484">
    <property type="component" value="Unplaced"/>
</dbReference>
<evidence type="ECO:0000256" key="8">
    <source>
        <dbReference type="SAM" id="Phobius"/>
    </source>
</evidence>
<evidence type="ECO:0000313" key="9">
    <source>
        <dbReference type="Proteomes" id="UP000248484"/>
    </source>
</evidence>
<feature type="region of interest" description="Disordered" evidence="7">
    <location>
        <begin position="300"/>
        <end position="321"/>
    </location>
</feature>
<dbReference type="Pfam" id="PF07690">
    <property type="entry name" value="MFS_1"/>
    <property type="match status" value="1"/>
</dbReference>
<feature type="transmembrane region" description="Helical" evidence="8">
    <location>
        <begin position="87"/>
        <end position="108"/>
    </location>
</feature>
<name>A0A455BEM4_PHYMC</name>
<dbReference type="CTD" id="10227"/>
<dbReference type="Gene3D" id="1.20.1250.20">
    <property type="entry name" value="MFS general substrate transporter like domains"/>
    <property type="match status" value="1"/>
</dbReference>
<evidence type="ECO:0000313" key="10">
    <source>
        <dbReference type="RefSeq" id="XP_028342406.1"/>
    </source>
</evidence>
<feature type="compositionally biased region" description="Pro residues" evidence="7">
    <location>
        <begin position="543"/>
        <end position="554"/>
    </location>
</feature>
<dbReference type="PANTHER" id="PTHR23504:SF31">
    <property type="entry name" value="MAJOR FACILITATOR SUPERFAMILY DOMAIN-CONTAINING PROTEIN 10"/>
    <property type="match status" value="1"/>
</dbReference>
<dbReference type="InParanoid" id="A0A455BEM4"/>
<dbReference type="SUPFAM" id="SSF103473">
    <property type="entry name" value="MFS general substrate transporter"/>
    <property type="match status" value="1"/>
</dbReference>
<dbReference type="GO" id="GO:0031526">
    <property type="term" value="C:brush border membrane"/>
    <property type="evidence" value="ECO:0007669"/>
    <property type="project" value="TreeGrafter"/>
</dbReference>
<feature type="transmembrane region" description="Helical" evidence="8">
    <location>
        <begin position="120"/>
        <end position="138"/>
    </location>
</feature>
<sequence length="554" mass="58252">MGWGAGGSCTPRPPIHQQPASETRVVVVVFLGLLLDLLAFTLLLPLLPALLESHGRAQDPLYGSWQRGVDWFAAAIGMPAEKRYNSVLFGGLIGSVFSFLQFLSAPLTGAVSDCLGRRPVMLLSLAGLATSYAVWAASKSFAAFLVSRMIGGISKGNVSLSTAVVADLGLSPARSRGMSSGWPSLWPSRWAPCLAPPCPWRRRPGWPCSLRSPICCSSPVSCRRRCPRRSGHRRSRWGLELRLTCSAPWPCSVSQRWHVARTRPPESGWAACACWAWSTSSISSCFRAWSSRSASSCTSASSSAGHPAAGPRLPPRRLGAHAARAGPGAAALLLRRCHRGALPVLCGRRLRLSRAEGRGHGHAAEPGSPGQGSGAHGGRLSVLAGRGSGLLHCVRGALPAPLLPSAEAEACGRDAQDRVAEPPVPQSGAADAGTGRPGPGRLPTACPTPPPSPPASPGLSPGRPRTHTCACDTPVWTCLLGSDSKTFQAFCSLVCLFVILSDTQGLSINQSSTRPLNDQIKQLFYTKCLSPVHNSASTHPLPRETPPQAPGEAA</sequence>
<feature type="compositionally biased region" description="Low complexity" evidence="7">
    <location>
        <begin position="300"/>
        <end position="313"/>
    </location>
</feature>
<dbReference type="InterPro" id="IPR036259">
    <property type="entry name" value="MFS_trans_sf"/>
</dbReference>
<feature type="region of interest" description="Disordered" evidence="7">
    <location>
        <begin position="535"/>
        <end position="554"/>
    </location>
</feature>
<dbReference type="GO" id="GO:0022857">
    <property type="term" value="F:transmembrane transporter activity"/>
    <property type="evidence" value="ECO:0007669"/>
    <property type="project" value="InterPro"/>
</dbReference>
<evidence type="ECO:0000256" key="2">
    <source>
        <dbReference type="ARBA" id="ARBA00008335"/>
    </source>
</evidence>
<evidence type="ECO:0000256" key="6">
    <source>
        <dbReference type="ARBA" id="ARBA00023136"/>
    </source>
</evidence>
<comment type="similarity">
    <text evidence="2">Belongs to the major facilitator superfamily.</text>
</comment>
<evidence type="ECO:0000256" key="7">
    <source>
        <dbReference type="SAM" id="MobiDB-lite"/>
    </source>
</evidence>
<feature type="region of interest" description="Disordered" evidence="7">
    <location>
        <begin position="413"/>
        <end position="466"/>
    </location>
</feature>
<reference evidence="10" key="1">
    <citation type="submission" date="2025-08" db="UniProtKB">
        <authorList>
            <consortium name="RefSeq"/>
        </authorList>
    </citation>
    <scope>IDENTIFICATION</scope>
    <source>
        <tissue evidence="10">Muscle</tissue>
    </source>
</reference>
<accession>A0A455BEM4</accession>
<feature type="compositionally biased region" description="Pro residues" evidence="7">
    <location>
        <begin position="446"/>
        <end position="456"/>
    </location>
</feature>
<protein>
    <submittedName>
        <fullName evidence="10">Major facilitator superfamily domain-containing protein 10 isoform X1</fullName>
    </submittedName>
</protein>
<feature type="region of interest" description="Disordered" evidence="7">
    <location>
        <begin position="357"/>
        <end position="381"/>
    </location>
</feature>
<keyword evidence="9" id="KW-1185">Reference proteome</keyword>
<dbReference type="PANTHER" id="PTHR23504">
    <property type="entry name" value="MAJOR FACILITATOR SUPERFAMILY DOMAIN-CONTAINING PROTEIN 10"/>
    <property type="match status" value="1"/>
</dbReference>
<keyword evidence="4 8" id="KW-0812">Transmembrane</keyword>
<dbReference type="AlphaFoldDB" id="A0A455BEM4"/>
<keyword evidence="3" id="KW-0813">Transport</keyword>
<evidence type="ECO:0000256" key="3">
    <source>
        <dbReference type="ARBA" id="ARBA00022448"/>
    </source>
</evidence>
<evidence type="ECO:0000256" key="1">
    <source>
        <dbReference type="ARBA" id="ARBA00004141"/>
    </source>
</evidence>
<keyword evidence="6 8" id="KW-0472">Membrane</keyword>